<evidence type="ECO:0000256" key="2">
    <source>
        <dbReference type="ARBA" id="ARBA00022844"/>
    </source>
</evidence>
<comment type="function">
    <text evidence="3">Late protein which is part of a large complex required for early virion morphogenesis. This complex participates in the formation of virosomes and the incorporation of virosomal contents into nascent immature virions.</text>
</comment>
<dbReference type="Proteomes" id="UP000099606">
    <property type="component" value="Segment"/>
</dbReference>
<reference evidence="6 7" key="1">
    <citation type="journal article" date="2007" name="Virus Res.">
        <title>Comparative genetic analysis of genomic DNA sequences of two human isolates of Tanapox virus.</title>
        <authorList>
            <person name="Nazarian S.H."/>
            <person name="Barrett J.W."/>
            <person name="Frace A.M."/>
            <person name="Olsen-Rasmussen M."/>
            <person name="Khristova M."/>
            <person name="Shaban M."/>
            <person name="Neering S."/>
            <person name="Li Y."/>
            <person name="Damon I.K."/>
            <person name="Esposito J.J."/>
            <person name="Essani K."/>
            <person name="McFadden G."/>
        </authorList>
    </citation>
    <scope>NUCLEOTIDE SEQUENCE [LARGE SCALE GENOMIC DNA]</scope>
    <source>
        <strain evidence="4">TPV-Kenya</strain>
        <strain evidence="5">TPV-RoC</strain>
    </source>
</reference>
<evidence type="ECO:0000256" key="1">
    <source>
        <dbReference type="ARBA" id="ARBA00004328"/>
    </source>
</evidence>
<dbReference type="InterPro" id="IPR007660">
    <property type="entry name" value="Poxvirus_D3"/>
</dbReference>
<dbReference type="GO" id="GO:0044423">
    <property type="term" value="C:virion component"/>
    <property type="evidence" value="ECO:0007669"/>
    <property type="project" value="UniProtKB-KW"/>
</dbReference>
<protein>
    <submittedName>
        <fullName evidence="4">Virion protein</fullName>
    </submittedName>
</protein>
<evidence type="ECO:0000313" key="6">
    <source>
        <dbReference type="Proteomes" id="UP000099606"/>
    </source>
</evidence>
<comment type="subcellular location">
    <subcellularLocation>
        <location evidence="1">Virion</location>
    </subcellularLocation>
</comment>
<evidence type="ECO:0000256" key="3">
    <source>
        <dbReference type="ARBA" id="ARBA00024939"/>
    </source>
</evidence>
<organism evidence="4 7">
    <name type="scientific">Tanapox virus</name>
    <dbReference type="NCBI Taxonomy" id="99000"/>
    <lineage>
        <taxon>Viruses</taxon>
        <taxon>Varidnaviria</taxon>
        <taxon>Bamfordvirae</taxon>
        <taxon>Nucleocytoviricota</taxon>
        <taxon>Pokkesviricetes</taxon>
        <taxon>Chitovirales</taxon>
        <taxon>Poxviridae</taxon>
        <taxon>Chordopoxvirinae</taxon>
        <taxon>Yatapoxvirus</taxon>
        <taxon>Yatapoxvirus tanapox</taxon>
    </lineage>
</organism>
<dbReference type="EMBL" id="EF420157">
    <property type="protein sequence ID" value="ABQ43711.1"/>
    <property type="molecule type" value="Genomic_DNA"/>
</dbReference>
<evidence type="ECO:0000313" key="5">
    <source>
        <dbReference type="EMBL" id="ABQ43711.1"/>
    </source>
</evidence>
<name>A7XCK7_9POXV</name>
<dbReference type="Pfam" id="PF04580">
    <property type="entry name" value="Pox_D3"/>
    <property type="match status" value="1"/>
</dbReference>
<evidence type="ECO:0000313" key="7">
    <source>
        <dbReference type="Proteomes" id="UP000130031"/>
    </source>
</evidence>
<sequence length="245" mass="28462">MDIYIVEDSIYPATFNKNNEAFIILGNHNYFLNNILTKLKDKITFFTKYVVTPDIFGSLCVKMVNSSFKVNNKMVSVDEFITLGYLSHWCVKKLNNIESLSKTDQILIQDIVFLEGVLWKRILLIHCPPSIDELHEKFLTNPFIFINNKEVFNNLILRSVVNLFIFKTPNSKLELLINHILSDKSLDKITVLVNLNDVSEINLAIRSNNRNMFKAFVYAWFNSQLNNSLDDENVKKTFDNVNKLI</sequence>
<dbReference type="Proteomes" id="UP000130031">
    <property type="component" value="Segment"/>
</dbReference>
<proteinExistence type="predicted"/>
<dbReference type="EMBL" id="EF420156">
    <property type="protein sequence ID" value="ABQ43556.1"/>
    <property type="molecule type" value="Genomic_DNA"/>
</dbReference>
<accession>A7XCK7</accession>
<evidence type="ECO:0000313" key="4">
    <source>
        <dbReference type="EMBL" id="ABQ43556.1"/>
    </source>
</evidence>
<keyword evidence="2" id="KW-0946">Virion</keyword>
<gene>
    <name evidence="4" type="primary">81R</name>
</gene>